<organism evidence="1 2">
    <name type="scientific">Allacma fusca</name>
    <dbReference type="NCBI Taxonomy" id="39272"/>
    <lineage>
        <taxon>Eukaryota</taxon>
        <taxon>Metazoa</taxon>
        <taxon>Ecdysozoa</taxon>
        <taxon>Arthropoda</taxon>
        <taxon>Hexapoda</taxon>
        <taxon>Collembola</taxon>
        <taxon>Symphypleona</taxon>
        <taxon>Sminthuridae</taxon>
        <taxon>Allacma</taxon>
    </lineage>
</organism>
<name>A0A8J2P4G8_9HEXA</name>
<keyword evidence="2" id="KW-1185">Reference proteome</keyword>
<comment type="caution">
    <text evidence="1">The sequence shown here is derived from an EMBL/GenBank/DDBJ whole genome shotgun (WGS) entry which is preliminary data.</text>
</comment>
<feature type="non-terminal residue" evidence="1">
    <location>
        <position position="1"/>
    </location>
</feature>
<reference evidence="1" key="1">
    <citation type="submission" date="2021-06" db="EMBL/GenBank/DDBJ databases">
        <authorList>
            <person name="Hodson N. C."/>
            <person name="Mongue J. A."/>
            <person name="Jaron S. K."/>
        </authorList>
    </citation>
    <scope>NUCLEOTIDE SEQUENCE</scope>
</reference>
<evidence type="ECO:0000313" key="2">
    <source>
        <dbReference type="Proteomes" id="UP000708208"/>
    </source>
</evidence>
<dbReference type="EMBL" id="CAJVCH010216196">
    <property type="protein sequence ID" value="CAG7731615.1"/>
    <property type="molecule type" value="Genomic_DNA"/>
</dbReference>
<sequence>GTSLLRSGTWLIAS</sequence>
<protein>
    <submittedName>
        <fullName evidence="1">Uncharacterized protein</fullName>
    </submittedName>
</protein>
<evidence type="ECO:0000313" key="1">
    <source>
        <dbReference type="EMBL" id="CAG7731615.1"/>
    </source>
</evidence>
<accession>A0A8J2P4G8</accession>
<dbReference type="Proteomes" id="UP000708208">
    <property type="component" value="Unassembled WGS sequence"/>
</dbReference>
<gene>
    <name evidence="1" type="ORF">AFUS01_LOCUS20192</name>
</gene>
<proteinExistence type="predicted"/>